<accession>A0A923E069</accession>
<dbReference type="EMBL" id="JACHMK010000001">
    <property type="protein sequence ID" value="MBB6333491.1"/>
    <property type="molecule type" value="Genomic_DNA"/>
</dbReference>
<comment type="caution">
    <text evidence="1">The sequence shown here is derived from an EMBL/GenBank/DDBJ whole genome shotgun (WGS) entry which is preliminary data.</text>
</comment>
<dbReference type="InterPro" id="IPR027417">
    <property type="entry name" value="P-loop_NTPase"/>
</dbReference>
<dbReference type="Gene3D" id="3.40.50.300">
    <property type="entry name" value="P-loop containing nucleotide triphosphate hydrolases"/>
    <property type="match status" value="1"/>
</dbReference>
<proteinExistence type="predicted"/>
<evidence type="ECO:0000313" key="1">
    <source>
        <dbReference type="EMBL" id="MBB6333491.1"/>
    </source>
</evidence>
<evidence type="ECO:0000313" key="2">
    <source>
        <dbReference type="Proteomes" id="UP000617426"/>
    </source>
</evidence>
<dbReference type="Proteomes" id="UP000617426">
    <property type="component" value="Unassembled WGS sequence"/>
</dbReference>
<reference evidence="1" key="1">
    <citation type="submission" date="2020-08" db="EMBL/GenBank/DDBJ databases">
        <title>Sequencing the genomes of 1000 actinobacteria strains.</title>
        <authorList>
            <person name="Klenk H.-P."/>
        </authorList>
    </citation>
    <scope>NUCLEOTIDE SEQUENCE</scope>
    <source>
        <strain evidence="1">DSM 10695</strain>
    </source>
</reference>
<organism evidence="1 2">
    <name type="scientific">Schaalia hyovaginalis</name>
    <dbReference type="NCBI Taxonomy" id="29316"/>
    <lineage>
        <taxon>Bacteria</taxon>
        <taxon>Bacillati</taxon>
        <taxon>Actinomycetota</taxon>
        <taxon>Actinomycetes</taxon>
        <taxon>Actinomycetales</taxon>
        <taxon>Actinomycetaceae</taxon>
        <taxon>Schaalia</taxon>
    </lineage>
</organism>
<protein>
    <submittedName>
        <fullName evidence="1">Uncharacterized protein</fullName>
    </submittedName>
</protein>
<dbReference type="AlphaFoldDB" id="A0A923E069"/>
<gene>
    <name evidence="1" type="ORF">HD592_000056</name>
</gene>
<name>A0A923E069_9ACTO</name>
<keyword evidence="2" id="KW-1185">Reference proteome</keyword>
<dbReference type="RefSeq" id="WP_221437778.1">
    <property type="nucleotide sequence ID" value="NZ_JACHMK010000001.1"/>
</dbReference>
<sequence length="207" mass="22161">MSGPDSPRPPATGLRASWAPGETIPEPLLTLVLGALAAPASATPLVLVDGLSGAGKSSFAAGLAESLQERIGGGWRVLGPDLWFPGWDGLRAAQSVTLALVKDLRRGRAGAYRPWDWERSRELPPIEVAPGAPTILEGCGALAPQTRPLADFAIWIEAAGGGMVRRTRALERDGEAYRPWWDRWEAQDLARLACDRPRELADAIVLT</sequence>
<dbReference type="SUPFAM" id="SSF52540">
    <property type="entry name" value="P-loop containing nucleoside triphosphate hydrolases"/>
    <property type="match status" value="1"/>
</dbReference>